<dbReference type="NCBIfam" id="TIGR00243">
    <property type="entry name" value="Dxr"/>
    <property type="match status" value="1"/>
</dbReference>
<feature type="binding site" evidence="9">
    <location>
        <position position="12"/>
    </location>
    <ligand>
        <name>NADPH</name>
        <dbReference type="ChEBI" id="CHEBI:57783"/>
    </ligand>
</feature>
<dbReference type="OrthoDB" id="9806546at2"/>
<reference evidence="13 14" key="2">
    <citation type="submission" date="2018-03" db="EMBL/GenBank/DDBJ databases">
        <authorList>
            <person name="Keele B.F."/>
        </authorList>
    </citation>
    <scope>NUCLEOTIDE SEQUENCE [LARGE SCALE GENOMIC DNA]</scope>
    <source>
        <strain evidence="13 14">D13</strain>
    </source>
</reference>
<dbReference type="PIRSF" id="PIRSF006205">
    <property type="entry name" value="Dxp_reductismrs"/>
    <property type="match status" value="1"/>
</dbReference>
<keyword evidence="3 9" id="KW-0479">Metal-binding</keyword>
<dbReference type="InterPro" id="IPR013644">
    <property type="entry name" value="DXP_reductoisomerase_C"/>
</dbReference>
<evidence type="ECO:0000259" key="11">
    <source>
        <dbReference type="Pfam" id="PF08436"/>
    </source>
</evidence>
<organism evidence="13 14">
    <name type="scientific">Ahniella affigens</name>
    <dbReference type="NCBI Taxonomy" id="2021234"/>
    <lineage>
        <taxon>Bacteria</taxon>
        <taxon>Pseudomonadati</taxon>
        <taxon>Pseudomonadota</taxon>
        <taxon>Gammaproteobacteria</taxon>
        <taxon>Lysobacterales</taxon>
        <taxon>Rhodanobacteraceae</taxon>
        <taxon>Ahniella</taxon>
    </lineage>
</organism>
<dbReference type="UniPathway" id="UPA00056">
    <property type="reaction ID" value="UER00092"/>
</dbReference>
<feature type="binding site" evidence="9">
    <location>
        <position position="150"/>
    </location>
    <ligand>
        <name>Mn(2+)</name>
        <dbReference type="ChEBI" id="CHEBI:29035"/>
    </ligand>
</feature>
<feature type="binding site" evidence="9">
    <location>
        <position position="183"/>
    </location>
    <ligand>
        <name>1-deoxy-D-xylulose 5-phosphate</name>
        <dbReference type="ChEBI" id="CHEBI:57792"/>
    </ligand>
</feature>
<feature type="binding site" evidence="9">
    <location>
        <position position="224"/>
    </location>
    <ligand>
        <name>1-deoxy-D-xylulose 5-phosphate</name>
        <dbReference type="ChEBI" id="CHEBI:57792"/>
    </ligand>
</feature>
<feature type="binding site" evidence="9">
    <location>
        <position position="37"/>
    </location>
    <ligand>
        <name>NADPH</name>
        <dbReference type="ChEBI" id="CHEBI:57783"/>
    </ligand>
</feature>
<dbReference type="InterPro" id="IPR003821">
    <property type="entry name" value="DXP_reductoisomerase"/>
</dbReference>
<dbReference type="Pfam" id="PF13288">
    <property type="entry name" value="DXPR_C"/>
    <property type="match status" value="1"/>
</dbReference>
<comment type="similarity">
    <text evidence="2 9">Belongs to the DXR family.</text>
</comment>
<protein>
    <recommendedName>
        <fullName evidence="9">1-deoxy-D-xylulose 5-phosphate reductoisomerase</fullName>
        <shortName evidence="9">DXP reductoisomerase</shortName>
        <ecNumber evidence="9">1.1.1.267</ecNumber>
    </recommendedName>
    <alternativeName>
        <fullName evidence="9">1-deoxyxylulose-5-phosphate reductoisomerase</fullName>
    </alternativeName>
    <alternativeName>
        <fullName evidence="9">2-C-methyl-D-erythritol 4-phosphate synthase</fullName>
    </alternativeName>
</protein>
<dbReference type="Pfam" id="PF02670">
    <property type="entry name" value="DXP_reductoisom"/>
    <property type="match status" value="1"/>
</dbReference>
<evidence type="ECO:0000256" key="8">
    <source>
        <dbReference type="ARBA" id="ARBA00048543"/>
    </source>
</evidence>
<feature type="binding site" evidence="9">
    <location>
        <position position="122"/>
    </location>
    <ligand>
        <name>NADPH</name>
        <dbReference type="ChEBI" id="CHEBI:57783"/>
    </ligand>
</feature>
<evidence type="ECO:0000256" key="2">
    <source>
        <dbReference type="ARBA" id="ARBA00006825"/>
    </source>
</evidence>
<comment type="cofactor">
    <cofactor evidence="9">
        <name>Mg(2+)</name>
        <dbReference type="ChEBI" id="CHEBI:18420"/>
    </cofactor>
    <cofactor evidence="9">
        <name>Mn(2+)</name>
        <dbReference type="ChEBI" id="CHEBI:29035"/>
    </cofactor>
</comment>
<dbReference type="NCBIfam" id="NF009114">
    <property type="entry name" value="PRK12464.1"/>
    <property type="match status" value="1"/>
</dbReference>
<dbReference type="InterPro" id="IPR026877">
    <property type="entry name" value="DXPR_C"/>
</dbReference>
<feature type="binding site" evidence="9">
    <location>
        <position position="206"/>
    </location>
    <ligand>
        <name>1-deoxy-D-xylulose 5-phosphate</name>
        <dbReference type="ChEBI" id="CHEBI:57792"/>
    </ligand>
</feature>
<keyword evidence="6 9" id="KW-0464">Manganese</keyword>
<dbReference type="PANTHER" id="PTHR30525">
    <property type="entry name" value="1-DEOXY-D-XYLULOSE 5-PHOSPHATE REDUCTOISOMERASE"/>
    <property type="match status" value="1"/>
</dbReference>
<name>A0A2P1PMI3_9GAMM</name>
<evidence type="ECO:0000256" key="1">
    <source>
        <dbReference type="ARBA" id="ARBA00005094"/>
    </source>
</evidence>
<dbReference type="SUPFAM" id="SSF51735">
    <property type="entry name" value="NAD(P)-binding Rossmann-fold domains"/>
    <property type="match status" value="1"/>
</dbReference>
<keyword evidence="9" id="KW-0460">Magnesium</keyword>
<feature type="binding site" evidence="9">
    <location>
        <position position="124"/>
    </location>
    <ligand>
        <name>NADPH</name>
        <dbReference type="ChEBI" id="CHEBI:57783"/>
    </ligand>
</feature>
<feature type="binding site" evidence="9">
    <location>
        <position position="10"/>
    </location>
    <ligand>
        <name>NADPH</name>
        <dbReference type="ChEBI" id="CHEBI:57783"/>
    </ligand>
</feature>
<feature type="domain" description="1-deoxy-D-xylulose 5-phosphate reductoisomerase N-terminal" evidence="10">
    <location>
        <begin position="4"/>
        <end position="130"/>
    </location>
</feature>
<sequence>MKRVAVFGATGSIGRSSLDVIGRHPDRLLVHALSAHRDRAGLEALIRTHRPNVAVLTDPLAADGFEAFCRLQGVRGLIGPDALDAVAAESGTDMVIAGIVGAAGLSSTLAAARAGKTLLLANKEAVVMAGALLKDAVAASGAKLVPLDSEHNAIFQCLPTHAVGARADGVHTAGVDCLWLTASGGPFRGRRRAELSAITPEQACAHPKWNMGRKISVDSATLMNKGLEVIEAHHLFDMPADRIRVVVHPESTVHSVVAYCDGSMLAQLGAPDMRVPIAHALGFPERLASGVAPLNLLELGQLRFEAPDLDTFRCLALAFAALKSGQAASIALNAANEVAVAAFLDGRLPFLGIDQVVELVLNQSRAVELSALDAILDFDQSARVLAAAAINKVVI</sequence>
<comment type="function">
    <text evidence="9">Catalyzes the NADPH-dependent rearrangement and reduction of 1-deoxy-D-xylulose-5-phosphate (DXP) to 2-C-methyl-D-erythritol 4-phosphate (MEP).</text>
</comment>
<dbReference type="SUPFAM" id="SSF69055">
    <property type="entry name" value="1-deoxy-D-xylulose-5-phosphate reductoisomerase, C-terminal domain"/>
    <property type="match status" value="1"/>
</dbReference>
<dbReference type="RefSeq" id="WP_106889980.1">
    <property type="nucleotide sequence ID" value="NZ_CP027860.1"/>
</dbReference>
<feature type="binding site" evidence="9">
    <location>
        <position position="123"/>
    </location>
    <ligand>
        <name>1-deoxy-D-xylulose 5-phosphate</name>
        <dbReference type="ChEBI" id="CHEBI:57792"/>
    </ligand>
</feature>
<dbReference type="GO" id="GO:0016853">
    <property type="term" value="F:isomerase activity"/>
    <property type="evidence" value="ECO:0007669"/>
    <property type="project" value="UniProtKB-KW"/>
</dbReference>
<dbReference type="PANTHER" id="PTHR30525:SF0">
    <property type="entry name" value="1-DEOXY-D-XYLULOSE 5-PHOSPHATE REDUCTOISOMERASE, CHLOROPLASTIC"/>
    <property type="match status" value="1"/>
</dbReference>
<keyword evidence="5 9" id="KW-0560">Oxidoreductase</keyword>
<feature type="binding site" evidence="9">
    <location>
        <position position="148"/>
    </location>
    <ligand>
        <name>Mn(2+)</name>
        <dbReference type="ChEBI" id="CHEBI:29035"/>
    </ligand>
</feature>
<feature type="binding site" evidence="9">
    <location>
        <position position="225"/>
    </location>
    <ligand>
        <name>1-deoxy-D-xylulose 5-phosphate</name>
        <dbReference type="ChEBI" id="CHEBI:57792"/>
    </ligand>
</feature>
<dbReference type="Gene3D" id="3.40.50.720">
    <property type="entry name" value="NAD(P)-binding Rossmann-like Domain"/>
    <property type="match status" value="1"/>
</dbReference>
<evidence type="ECO:0000256" key="4">
    <source>
        <dbReference type="ARBA" id="ARBA00022857"/>
    </source>
</evidence>
<evidence type="ECO:0000313" key="13">
    <source>
        <dbReference type="EMBL" id="AVP96051.1"/>
    </source>
</evidence>
<reference evidence="13 14" key="1">
    <citation type="submission" date="2018-03" db="EMBL/GenBank/DDBJ databases">
        <title>Ahniella affigens gen. nov., sp. nov., a gammaproteobacterium isolated from sandy soil near a stream.</title>
        <authorList>
            <person name="Ko Y."/>
            <person name="Kim J.-H."/>
        </authorList>
    </citation>
    <scope>NUCLEOTIDE SEQUENCE [LARGE SCALE GENOMIC DNA]</scope>
    <source>
        <strain evidence="13 14">D13</strain>
    </source>
</reference>
<dbReference type="GO" id="GO:0030145">
    <property type="term" value="F:manganese ion binding"/>
    <property type="evidence" value="ECO:0007669"/>
    <property type="project" value="TreeGrafter"/>
</dbReference>
<dbReference type="InterPro" id="IPR013512">
    <property type="entry name" value="DXP_reductoisomerase_N"/>
</dbReference>
<evidence type="ECO:0000259" key="12">
    <source>
        <dbReference type="Pfam" id="PF13288"/>
    </source>
</evidence>
<dbReference type="GO" id="GO:0030604">
    <property type="term" value="F:1-deoxy-D-xylulose-5-phosphate reductoisomerase activity"/>
    <property type="evidence" value="ECO:0007669"/>
    <property type="project" value="UniProtKB-UniRule"/>
</dbReference>
<feature type="binding site" evidence="9">
    <location>
        <position position="219"/>
    </location>
    <ligand>
        <name>1-deoxy-D-xylulose 5-phosphate</name>
        <dbReference type="ChEBI" id="CHEBI:57792"/>
    </ligand>
</feature>
<evidence type="ECO:0000256" key="3">
    <source>
        <dbReference type="ARBA" id="ARBA00022723"/>
    </source>
</evidence>
<evidence type="ECO:0000256" key="5">
    <source>
        <dbReference type="ARBA" id="ARBA00023002"/>
    </source>
</evidence>
<dbReference type="Proteomes" id="UP000241074">
    <property type="component" value="Chromosome"/>
</dbReference>
<comment type="pathway">
    <text evidence="1 9">Isoprenoid biosynthesis; isopentenyl diphosphate biosynthesis via DXP pathway; isopentenyl diphosphate from 1-deoxy-D-xylulose 5-phosphate: step 1/6.</text>
</comment>
<evidence type="ECO:0000256" key="7">
    <source>
        <dbReference type="ARBA" id="ARBA00023229"/>
    </source>
</evidence>
<comment type="catalytic activity">
    <reaction evidence="8">
        <text>2-C-methyl-D-erythritol 4-phosphate + NADP(+) = 1-deoxy-D-xylulose 5-phosphate + NADPH + H(+)</text>
        <dbReference type="Rhea" id="RHEA:13717"/>
        <dbReference type="ChEBI" id="CHEBI:15378"/>
        <dbReference type="ChEBI" id="CHEBI:57783"/>
        <dbReference type="ChEBI" id="CHEBI:57792"/>
        <dbReference type="ChEBI" id="CHEBI:58262"/>
        <dbReference type="ChEBI" id="CHEBI:58349"/>
        <dbReference type="EC" id="1.1.1.267"/>
    </reaction>
    <physiologicalReaction direction="right-to-left" evidence="8">
        <dbReference type="Rhea" id="RHEA:13719"/>
    </physiologicalReaction>
</comment>
<keyword evidence="4 9" id="KW-0521">NADP</keyword>
<dbReference type="InterPro" id="IPR036169">
    <property type="entry name" value="DXPR_C_sf"/>
</dbReference>
<gene>
    <name evidence="9" type="primary">dxr</name>
    <name evidence="13" type="ORF">C7S18_02065</name>
</gene>
<evidence type="ECO:0000256" key="6">
    <source>
        <dbReference type="ARBA" id="ARBA00023211"/>
    </source>
</evidence>
<comment type="caution">
    <text evidence="9">Lacks conserved residue(s) required for the propagation of feature annotation.</text>
</comment>
<feature type="binding site" evidence="9">
    <location>
        <position position="149"/>
    </location>
    <ligand>
        <name>1-deoxy-D-xylulose 5-phosphate</name>
        <dbReference type="ChEBI" id="CHEBI:57792"/>
    </ligand>
</feature>
<dbReference type="KEGG" id="xba:C7S18_02065"/>
<feature type="binding site" evidence="9">
    <location>
        <position position="150"/>
    </location>
    <ligand>
        <name>1-deoxy-D-xylulose 5-phosphate</name>
        <dbReference type="ChEBI" id="CHEBI:57792"/>
    </ligand>
</feature>
<dbReference type="GO" id="GO:0051484">
    <property type="term" value="P:isopentenyl diphosphate biosynthetic process, methylerythritol 4-phosphate pathway involved in terpenoid biosynthetic process"/>
    <property type="evidence" value="ECO:0007669"/>
    <property type="project" value="TreeGrafter"/>
</dbReference>
<feature type="binding site" evidence="9">
    <location>
        <position position="11"/>
    </location>
    <ligand>
        <name>NADPH</name>
        <dbReference type="ChEBI" id="CHEBI:57783"/>
    </ligand>
</feature>
<dbReference type="HAMAP" id="MF_00183">
    <property type="entry name" value="DXP_reductoisom"/>
    <property type="match status" value="1"/>
</dbReference>
<accession>A0A2P1PMI3</accession>
<feature type="binding site" evidence="9">
    <location>
        <position position="228"/>
    </location>
    <ligand>
        <name>1-deoxy-D-xylulose 5-phosphate</name>
        <dbReference type="ChEBI" id="CHEBI:57792"/>
    </ligand>
</feature>
<dbReference type="Gene3D" id="1.10.1740.10">
    <property type="match status" value="1"/>
</dbReference>
<feature type="domain" description="DXP reductoisomerase C-terminal" evidence="12">
    <location>
        <begin position="268"/>
        <end position="383"/>
    </location>
</feature>
<dbReference type="SUPFAM" id="SSF55347">
    <property type="entry name" value="Glyceraldehyde-3-phosphate dehydrogenase-like, C-terminal domain"/>
    <property type="match status" value="1"/>
</dbReference>
<feature type="domain" description="1-deoxy-D-xylulose 5-phosphate reductoisomerase C-terminal" evidence="11">
    <location>
        <begin position="144"/>
        <end position="236"/>
    </location>
</feature>
<dbReference type="AlphaFoldDB" id="A0A2P1PMI3"/>
<keyword evidence="7 9" id="KW-0414">Isoprene biosynthesis</keyword>
<dbReference type="InterPro" id="IPR036291">
    <property type="entry name" value="NAD(P)-bd_dom_sf"/>
</dbReference>
<feature type="binding site" evidence="9">
    <location>
        <position position="13"/>
    </location>
    <ligand>
        <name>NADPH</name>
        <dbReference type="ChEBI" id="CHEBI:57783"/>
    </ligand>
</feature>
<dbReference type="FunFam" id="3.40.50.720:FF:000045">
    <property type="entry name" value="1-deoxy-D-xylulose 5-phosphate reductoisomerase"/>
    <property type="match status" value="1"/>
</dbReference>
<evidence type="ECO:0000256" key="9">
    <source>
        <dbReference type="HAMAP-Rule" id="MF_00183"/>
    </source>
</evidence>
<dbReference type="EC" id="1.1.1.267" evidence="9"/>
<dbReference type="EMBL" id="CP027860">
    <property type="protein sequence ID" value="AVP96051.1"/>
    <property type="molecule type" value="Genomic_DNA"/>
</dbReference>
<proteinExistence type="inferred from homology"/>
<evidence type="ECO:0000313" key="14">
    <source>
        <dbReference type="Proteomes" id="UP000241074"/>
    </source>
</evidence>
<dbReference type="Pfam" id="PF08436">
    <property type="entry name" value="DXP_redisom_C"/>
    <property type="match status" value="1"/>
</dbReference>
<keyword evidence="14" id="KW-1185">Reference proteome</keyword>
<dbReference type="GO" id="GO:0070402">
    <property type="term" value="F:NADPH binding"/>
    <property type="evidence" value="ECO:0007669"/>
    <property type="project" value="InterPro"/>
</dbReference>
<feature type="binding site" evidence="9">
    <location>
        <position position="212"/>
    </location>
    <ligand>
        <name>NADPH</name>
        <dbReference type="ChEBI" id="CHEBI:57783"/>
    </ligand>
</feature>
<keyword evidence="13" id="KW-0413">Isomerase</keyword>
<evidence type="ECO:0000259" key="10">
    <source>
        <dbReference type="Pfam" id="PF02670"/>
    </source>
</evidence>
<feature type="binding site" evidence="9">
    <location>
        <position position="228"/>
    </location>
    <ligand>
        <name>Mn(2+)</name>
        <dbReference type="ChEBI" id="CHEBI:29035"/>
    </ligand>
</feature>